<keyword evidence="2" id="KW-1185">Reference proteome</keyword>
<organism evidence="1 2">
    <name type="scientific">Microbacterium kribbense</name>
    <dbReference type="NCBI Taxonomy" id="433645"/>
    <lineage>
        <taxon>Bacteria</taxon>
        <taxon>Bacillati</taxon>
        <taxon>Actinomycetota</taxon>
        <taxon>Actinomycetes</taxon>
        <taxon>Micrococcales</taxon>
        <taxon>Microbacteriaceae</taxon>
        <taxon>Microbacterium</taxon>
    </lineage>
</organism>
<dbReference type="EMBL" id="BAABAF010000001">
    <property type="protein sequence ID" value="GAA3755636.1"/>
    <property type="molecule type" value="Genomic_DNA"/>
</dbReference>
<sequence length="118" mass="12557">MFSLGGRTPQMRAHCRVDAVGAHQQRCLKDGAVLQLQFHVIAAVVDADDFLARVQHSVRQSGEHALVQVGAQHPGESPAVFGDDIGRNVDVRADLASYAAECGVAGGAEVIRVHTHQP</sequence>
<name>A0ABP7G5U7_9MICO</name>
<protein>
    <submittedName>
        <fullName evidence="1">Uncharacterized protein</fullName>
    </submittedName>
</protein>
<proteinExistence type="predicted"/>
<dbReference type="Proteomes" id="UP001500540">
    <property type="component" value="Unassembled WGS sequence"/>
</dbReference>
<evidence type="ECO:0000313" key="1">
    <source>
        <dbReference type="EMBL" id="GAA3755636.1"/>
    </source>
</evidence>
<comment type="caution">
    <text evidence="1">The sequence shown here is derived from an EMBL/GenBank/DDBJ whole genome shotgun (WGS) entry which is preliminary data.</text>
</comment>
<accession>A0ABP7G5U7</accession>
<reference evidence="2" key="1">
    <citation type="journal article" date="2019" name="Int. J. Syst. Evol. Microbiol.">
        <title>The Global Catalogue of Microorganisms (GCM) 10K type strain sequencing project: providing services to taxonomists for standard genome sequencing and annotation.</title>
        <authorList>
            <consortium name="The Broad Institute Genomics Platform"/>
            <consortium name="The Broad Institute Genome Sequencing Center for Infectious Disease"/>
            <person name="Wu L."/>
            <person name="Ma J."/>
        </authorList>
    </citation>
    <scope>NUCLEOTIDE SEQUENCE [LARGE SCALE GENOMIC DNA]</scope>
    <source>
        <strain evidence="2">JCM 16950</strain>
    </source>
</reference>
<evidence type="ECO:0000313" key="2">
    <source>
        <dbReference type="Proteomes" id="UP001500540"/>
    </source>
</evidence>
<gene>
    <name evidence="1" type="ORF">GCM10022240_05720</name>
</gene>